<evidence type="ECO:0000256" key="6">
    <source>
        <dbReference type="ARBA" id="ARBA00022692"/>
    </source>
</evidence>
<keyword evidence="4 12" id="KW-0328">Glycosyltransferase</keyword>
<feature type="non-terminal residue" evidence="15">
    <location>
        <position position="1"/>
    </location>
</feature>
<reference evidence="15 16" key="1">
    <citation type="journal article" date="2011" name="Science">
        <title>The ecoresponsive genome of Daphnia pulex.</title>
        <authorList>
            <person name="Colbourne J.K."/>
            <person name="Pfrender M.E."/>
            <person name="Gilbert D."/>
            <person name="Thomas W.K."/>
            <person name="Tucker A."/>
            <person name="Oakley T.H."/>
            <person name="Tokishita S."/>
            <person name="Aerts A."/>
            <person name="Arnold G.J."/>
            <person name="Basu M.K."/>
            <person name="Bauer D.J."/>
            <person name="Caceres C.E."/>
            <person name="Carmel L."/>
            <person name="Casola C."/>
            <person name="Choi J.H."/>
            <person name="Detter J.C."/>
            <person name="Dong Q."/>
            <person name="Dusheyko S."/>
            <person name="Eads B.D."/>
            <person name="Frohlich T."/>
            <person name="Geiler-Samerotte K.A."/>
            <person name="Gerlach D."/>
            <person name="Hatcher P."/>
            <person name="Jogdeo S."/>
            <person name="Krijgsveld J."/>
            <person name="Kriventseva E.V."/>
            <person name="Kultz D."/>
            <person name="Laforsch C."/>
            <person name="Lindquist E."/>
            <person name="Lopez J."/>
            <person name="Manak J.R."/>
            <person name="Muller J."/>
            <person name="Pangilinan J."/>
            <person name="Patwardhan R.P."/>
            <person name="Pitluck S."/>
            <person name="Pritham E.J."/>
            <person name="Rechtsteiner A."/>
            <person name="Rho M."/>
            <person name="Rogozin I.B."/>
            <person name="Sakarya O."/>
            <person name="Salamov A."/>
            <person name="Schaack S."/>
            <person name="Shapiro H."/>
            <person name="Shiga Y."/>
            <person name="Skalitzky C."/>
            <person name="Smith Z."/>
            <person name="Souvorov A."/>
            <person name="Sung W."/>
            <person name="Tang Z."/>
            <person name="Tsuchiya D."/>
            <person name="Tu H."/>
            <person name="Vos H."/>
            <person name="Wang M."/>
            <person name="Wolf Y.I."/>
            <person name="Yamagata H."/>
            <person name="Yamada T."/>
            <person name="Ye Y."/>
            <person name="Shaw J.R."/>
            <person name="Andrews J."/>
            <person name="Crease T.J."/>
            <person name="Tang H."/>
            <person name="Lucas S.M."/>
            <person name="Robertson H.M."/>
            <person name="Bork P."/>
            <person name="Koonin E.V."/>
            <person name="Zdobnov E.M."/>
            <person name="Grigoriev I.V."/>
            <person name="Lynch M."/>
            <person name="Boore J.L."/>
        </authorList>
    </citation>
    <scope>NUCLEOTIDE SEQUENCE [LARGE SCALE GENOMIC DNA]</scope>
</reference>
<dbReference type="Proteomes" id="UP000000305">
    <property type="component" value="Unassembled WGS sequence"/>
</dbReference>
<comment type="similarity">
    <text evidence="3 12">Belongs to the glycosyltransferase 10 family.</text>
</comment>
<dbReference type="GO" id="GO:0046920">
    <property type="term" value="F:alpha-(1-&gt;3)-fucosyltransferase activity"/>
    <property type="evidence" value="ECO:0000318"/>
    <property type="project" value="GO_Central"/>
</dbReference>
<keyword evidence="11" id="KW-0325">Glycoprotein</keyword>
<dbReference type="InParanoid" id="E9HVR6"/>
<dbReference type="UniPathway" id="UPA00378"/>
<keyword evidence="5 12" id="KW-0808">Transferase</keyword>
<feature type="domain" description="Fucosyltransferase C-terminal" evidence="13">
    <location>
        <begin position="129"/>
        <end position="297"/>
    </location>
</feature>
<evidence type="ECO:0000256" key="4">
    <source>
        <dbReference type="ARBA" id="ARBA00022676"/>
    </source>
</evidence>
<dbReference type="InterPro" id="IPR038577">
    <property type="entry name" value="GT10-like_C_sf"/>
</dbReference>
<dbReference type="Gene3D" id="3.40.50.11660">
    <property type="entry name" value="Glycosyl transferase family 10, C-terminal domain"/>
    <property type="match status" value="1"/>
</dbReference>
<evidence type="ECO:0000259" key="13">
    <source>
        <dbReference type="Pfam" id="PF00852"/>
    </source>
</evidence>
<comment type="pathway">
    <text evidence="2">Protein modification; protein glycosylation.</text>
</comment>
<evidence type="ECO:0000256" key="3">
    <source>
        <dbReference type="ARBA" id="ARBA00008919"/>
    </source>
</evidence>
<sequence>CPVNRCEIVTSSRTERPIESYDAIIVVFHDELITSYELKMPEFPNGRNPNQRLIFLTQEPPTSLKRYYNTSQLTNFFNWTMTYRMDSDIPFLYGRVLPKETAPRTPNEIAHYREMAKNISKPLLKSELRNKTKKIAWMVSHCETHNQREKYVAELQKYVDVDIYGKCGNGKLFCPRHGMFHSEPHCNKVIESTYKFYLSFENSFCKDYVTEKFFKILDLYMIPIVYGGADYTQHAPPHSYIDARKFKPKELAAYLKILDADDALYNEYFWWKDHYHVEFITENTSRHGFCSLCQKLHD</sequence>
<dbReference type="STRING" id="6669.E9HVR6"/>
<gene>
    <name evidence="15" type="ORF">DAPPUDRAFT_3750</name>
</gene>
<dbReference type="PANTHER" id="PTHR48438:SF1">
    <property type="entry name" value="ALPHA-(1,3)-FUCOSYLTRANSFERASE C-RELATED"/>
    <property type="match status" value="1"/>
</dbReference>
<keyword evidence="7" id="KW-0735">Signal-anchor</keyword>
<evidence type="ECO:0000256" key="2">
    <source>
        <dbReference type="ARBA" id="ARBA00004922"/>
    </source>
</evidence>
<keyword evidence="16" id="KW-1185">Reference proteome</keyword>
<feature type="non-terminal residue" evidence="15">
    <location>
        <position position="298"/>
    </location>
</feature>
<dbReference type="HOGENOM" id="CLU_032075_3_0_1"/>
<dbReference type="Pfam" id="PF00852">
    <property type="entry name" value="Glyco_transf_10"/>
    <property type="match status" value="1"/>
</dbReference>
<protein>
    <recommendedName>
        <fullName evidence="12">Fucosyltransferase</fullName>
        <ecNumber evidence="12">2.4.1.-</ecNumber>
    </recommendedName>
</protein>
<dbReference type="AlphaFoldDB" id="E9HVR6"/>
<dbReference type="PANTHER" id="PTHR48438">
    <property type="entry name" value="ALPHA-(1,3)-FUCOSYLTRANSFERASE C-RELATED"/>
    <property type="match status" value="1"/>
</dbReference>
<dbReference type="PhylomeDB" id="E9HVR6"/>
<dbReference type="EC" id="2.4.1.-" evidence="12"/>
<dbReference type="OrthoDB" id="427096at2759"/>
<evidence type="ECO:0000259" key="14">
    <source>
        <dbReference type="Pfam" id="PF17039"/>
    </source>
</evidence>
<organism evidence="15 16">
    <name type="scientific">Daphnia pulex</name>
    <name type="common">Water flea</name>
    <dbReference type="NCBI Taxonomy" id="6669"/>
    <lineage>
        <taxon>Eukaryota</taxon>
        <taxon>Metazoa</taxon>
        <taxon>Ecdysozoa</taxon>
        <taxon>Arthropoda</taxon>
        <taxon>Crustacea</taxon>
        <taxon>Branchiopoda</taxon>
        <taxon>Diplostraca</taxon>
        <taxon>Cladocera</taxon>
        <taxon>Anomopoda</taxon>
        <taxon>Daphniidae</taxon>
        <taxon>Daphnia</taxon>
    </lineage>
</organism>
<evidence type="ECO:0000256" key="1">
    <source>
        <dbReference type="ARBA" id="ARBA00004447"/>
    </source>
</evidence>
<evidence type="ECO:0000256" key="11">
    <source>
        <dbReference type="ARBA" id="ARBA00023180"/>
    </source>
</evidence>
<comment type="subcellular location">
    <subcellularLocation>
        <location evidence="1 12">Golgi apparatus</location>
        <location evidence="1 12">Golgi stack membrane</location>
        <topology evidence="1 12">Single-pass type II membrane protein</topology>
    </subcellularLocation>
</comment>
<dbReference type="InterPro" id="IPR055270">
    <property type="entry name" value="Glyco_tran_10_C"/>
</dbReference>
<keyword evidence="10" id="KW-0472">Membrane</keyword>
<dbReference type="KEGG" id="dpx:DAPPUDRAFT_3750"/>
<dbReference type="InterPro" id="IPR001503">
    <property type="entry name" value="Glyco_trans_10"/>
</dbReference>
<dbReference type="InterPro" id="IPR031481">
    <property type="entry name" value="Glyco_tran_10_N"/>
</dbReference>
<evidence type="ECO:0000256" key="12">
    <source>
        <dbReference type="RuleBase" id="RU003832"/>
    </source>
</evidence>
<dbReference type="GO" id="GO:0032580">
    <property type="term" value="C:Golgi cisterna membrane"/>
    <property type="evidence" value="ECO:0007669"/>
    <property type="project" value="UniProtKB-SubCell"/>
</dbReference>
<dbReference type="OMA" id="HTAYMEY"/>
<dbReference type="SUPFAM" id="SSF53756">
    <property type="entry name" value="UDP-Glycosyltransferase/glycogen phosphorylase"/>
    <property type="match status" value="1"/>
</dbReference>
<keyword evidence="8" id="KW-1133">Transmembrane helix</keyword>
<dbReference type="eggNOG" id="KOG2619">
    <property type="taxonomic scope" value="Eukaryota"/>
</dbReference>
<keyword evidence="6 12" id="KW-0812">Transmembrane</keyword>
<dbReference type="FunFam" id="3.40.50.11660:FF:000009">
    <property type="entry name" value="Uncharacterized protein"/>
    <property type="match status" value="1"/>
</dbReference>
<evidence type="ECO:0000256" key="9">
    <source>
        <dbReference type="ARBA" id="ARBA00023034"/>
    </source>
</evidence>
<evidence type="ECO:0000256" key="10">
    <source>
        <dbReference type="ARBA" id="ARBA00023136"/>
    </source>
</evidence>
<evidence type="ECO:0000256" key="8">
    <source>
        <dbReference type="ARBA" id="ARBA00022989"/>
    </source>
</evidence>
<name>E9HVR6_DAPPU</name>
<dbReference type="EMBL" id="GL732869">
    <property type="protein sequence ID" value="EFX64164.1"/>
    <property type="molecule type" value="Genomic_DNA"/>
</dbReference>
<evidence type="ECO:0000313" key="16">
    <source>
        <dbReference type="Proteomes" id="UP000000305"/>
    </source>
</evidence>
<feature type="domain" description="Fucosyltransferase N-terminal" evidence="14">
    <location>
        <begin position="2"/>
        <end position="94"/>
    </location>
</feature>
<proteinExistence type="inferred from homology"/>
<dbReference type="Pfam" id="PF17039">
    <property type="entry name" value="Glyco_tran_10_N"/>
    <property type="match status" value="1"/>
</dbReference>
<evidence type="ECO:0000256" key="7">
    <source>
        <dbReference type="ARBA" id="ARBA00022968"/>
    </source>
</evidence>
<accession>E9HVR6</accession>
<evidence type="ECO:0000256" key="5">
    <source>
        <dbReference type="ARBA" id="ARBA00022679"/>
    </source>
</evidence>
<keyword evidence="9 12" id="KW-0333">Golgi apparatus</keyword>
<evidence type="ECO:0000313" key="15">
    <source>
        <dbReference type="EMBL" id="EFX64164.1"/>
    </source>
</evidence>